<dbReference type="SUPFAM" id="SSF56112">
    <property type="entry name" value="Protein kinase-like (PK-like)"/>
    <property type="match status" value="1"/>
</dbReference>
<dbReference type="GO" id="GO:0016853">
    <property type="term" value="F:isomerase activity"/>
    <property type="evidence" value="ECO:0007669"/>
    <property type="project" value="UniProtKB-KW"/>
</dbReference>
<organism evidence="2 3">
    <name type="scientific">Siccibacter turicensis</name>
    <dbReference type="NCBI Taxonomy" id="357233"/>
    <lineage>
        <taxon>Bacteria</taxon>
        <taxon>Pseudomonadati</taxon>
        <taxon>Pseudomonadota</taxon>
        <taxon>Gammaproteobacteria</taxon>
        <taxon>Enterobacterales</taxon>
        <taxon>Enterobacteriaceae</taxon>
        <taxon>Siccibacter</taxon>
    </lineage>
</organism>
<dbReference type="RefSeq" id="WP_106877345.1">
    <property type="nucleotide sequence ID" value="NZ_PYEP01000004.1"/>
</dbReference>
<sequence>MSHEPLYANGRALTLDKRVGKGGEGEVFSVSNLPGYAVKRYLNALAAEREPKIRALVASQLADSVPTVAFPCQVVENKQGKFVGFLMRLVDKHKEIHELQTPTSRQKHFPKADYRFIVRVALNVARVMAQLHAQGCVVGDINQRGILVSPEATVVLIDADSFQVNAGGRDWLCAVGVPEYTPPELQGKTLKAIVRTADHDAFGLAVCLFQLLCMDRHPFSGSYTGEGEMPLEKAIEEFRFAYSARATGMEPPPGTVRLKDFPASVHQLFEEAFSPAHVGKRPAAADWVAAMQAFEGELRMCSRNKLHHYARHATECPWCRMESRYGRPLFLNSDYSRMHLAGGQRDARHGLVLDLAALMAAVNGVPLPGAISVPLPPVSAAPPPQDNARLLRLKRRALPVARGVGAALVPLAALGVYLGMPWFYGLALAALGLTPLGVKFSADRYLARHQQLCGEIVARVATLQQAAPLSRAIKVKAEIYEAVEQFRQLSTAFSQQAAEWDSERRTKQLDDHLVRQQIRRATLSRITTTDCATLASWGFTTALDIKQQNVRVVPGIGPIKSANLHTWLQELDRGFSYRSAWTAVDHHQVRTRQNEILIKQQGMEERIKKSLSVFQSLALETDRWKNSVDSELTALFARLAQCEADIRCLGLKVPTRPPLNPIAAPTLASFQQAATVAQPAPVLCPRCQSPMVRRVARRGPGNGRAFWGCGRYPGCNGTRPI</sequence>
<dbReference type="PANTHER" id="PTHR44329">
    <property type="entry name" value="SERINE/THREONINE-PROTEIN KINASE TNNI3K-RELATED"/>
    <property type="match status" value="1"/>
</dbReference>
<name>A0A2P8VKZ7_9ENTR</name>
<dbReference type="Gene3D" id="3.30.65.10">
    <property type="entry name" value="Bacterial Topoisomerase I, domain 1"/>
    <property type="match status" value="1"/>
</dbReference>
<dbReference type="STRING" id="1388748.GCA_000463155_02022"/>
<evidence type="ECO:0000313" key="2">
    <source>
        <dbReference type="EMBL" id="PSN07748.1"/>
    </source>
</evidence>
<proteinExistence type="predicted"/>
<dbReference type="InterPro" id="IPR051681">
    <property type="entry name" value="Ser/Thr_Kinases-Pseudokinases"/>
</dbReference>
<reference evidence="2 3" key="1">
    <citation type="submission" date="2018-03" db="EMBL/GenBank/DDBJ databases">
        <title>Draft genome sequence of the first documented clinical Siccibacter turicensis isolate in Austria.</title>
        <authorList>
            <person name="Lepuschitz S."/>
            <person name="Pekard-Amenitsch S."/>
            <person name="Haunold R."/>
            <person name="Schill S."/>
            <person name="Mach R."/>
            <person name="Allerberger F."/>
            <person name="Ruppitsch W."/>
            <person name="Forsythe S.J."/>
        </authorList>
    </citation>
    <scope>NUCLEOTIDE SEQUENCE [LARGE SCALE GENOMIC DNA]</scope>
    <source>
        <strain evidence="2 3">6100069499-17</strain>
    </source>
</reference>
<comment type="caution">
    <text evidence="2">The sequence shown here is derived from an EMBL/GenBank/DDBJ whole genome shotgun (WGS) entry which is preliminary data.</text>
</comment>
<dbReference type="OrthoDB" id="5782056at2"/>
<evidence type="ECO:0000259" key="1">
    <source>
        <dbReference type="PROSITE" id="PS50011"/>
    </source>
</evidence>
<dbReference type="InterPro" id="IPR000719">
    <property type="entry name" value="Prot_kinase_dom"/>
</dbReference>
<keyword evidence="3" id="KW-1185">Reference proteome</keyword>
<dbReference type="PROSITE" id="PS50011">
    <property type="entry name" value="PROTEIN_KINASE_DOM"/>
    <property type="match status" value="1"/>
</dbReference>
<dbReference type="Gene3D" id="1.10.510.10">
    <property type="entry name" value="Transferase(Phosphotransferase) domain 1"/>
    <property type="match status" value="1"/>
</dbReference>
<dbReference type="Proteomes" id="UP000240212">
    <property type="component" value="Unassembled WGS sequence"/>
</dbReference>
<evidence type="ECO:0000313" key="3">
    <source>
        <dbReference type="Proteomes" id="UP000240212"/>
    </source>
</evidence>
<feature type="domain" description="Protein kinase" evidence="1">
    <location>
        <begin position="13"/>
        <end position="294"/>
    </location>
</feature>
<dbReference type="GO" id="GO:0005524">
    <property type="term" value="F:ATP binding"/>
    <property type="evidence" value="ECO:0007669"/>
    <property type="project" value="InterPro"/>
</dbReference>
<dbReference type="InterPro" id="IPR011009">
    <property type="entry name" value="Kinase-like_dom_sf"/>
</dbReference>
<protein>
    <submittedName>
        <fullName evidence="2">Topoisomerase</fullName>
    </submittedName>
</protein>
<dbReference type="SMART" id="SM00220">
    <property type="entry name" value="S_TKc"/>
    <property type="match status" value="1"/>
</dbReference>
<dbReference type="EMBL" id="PYEP01000004">
    <property type="protein sequence ID" value="PSN07748.1"/>
    <property type="molecule type" value="Genomic_DNA"/>
</dbReference>
<keyword evidence="2" id="KW-0413">Isomerase</keyword>
<gene>
    <name evidence="2" type="ORF">C7G83_11525</name>
</gene>
<dbReference type="SUPFAM" id="SSF57783">
    <property type="entry name" value="Zinc beta-ribbon"/>
    <property type="match status" value="1"/>
</dbReference>
<dbReference type="AlphaFoldDB" id="A0A2P8VKZ7"/>
<dbReference type="GO" id="GO:0004674">
    <property type="term" value="F:protein serine/threonine kinase activity"/>
    <property type="evidence" value="ECO:0007669"/>
    <property type="project" value="TreeGrafter"/>
</dbReference>
<accession>A0A2P8VKZ7</accession>